<evidence type="ECO:0000256" key="3">
    <source>
        <dbReference type="ARBA" id="ARBA00022827"/>
    </source>
</evidence>
<dbReference type="GO" id="GO:0050661">
    <property type="term" value="F:NADP binding"/>
    <property type="evidence" value="ECO:0007669"/>
    <property type="project" value="InterPro"/>
</dbReference>
<dbReference type="Pfam" id="PF00743">
    <property type="entry name" value="FMO-like"/>
    <property type="match status" value="1"/>
</dbReference>
<dbReference type="InterPro" id="IPR000960">
    <property type="entry name" value="Flavin_mOase"/>
</dbReference>
<keyword evidence="5" id="KW-0560">Oxidoreductase</keyword>
<dbReference type="InParanoid" id="Q6CXD5"/>
<dbReference type="OMA" id="VEHWRDQ"/>
<dbReference type="PRINTS" id="PR00370">
    <property type="entry name" value="FMOXYGENASE"/>
</dbReference>
<keyword evidence="2" id="KW-0285">Flavoprotein</keyword>
<dbReference type="Gene3D" id="3.50.50.60">
    <property type="entry name" value="FAD/NAD(P)-binding domain"/>
    <property type="match status" value="2"/>
</dbReference>
<dbReference type="KEGG" id="kla:KLLA0_A09229g"/>
<dbReference type="EMBL" id="CR382121">
    <property type="protein sequence ID" value="CAH02992.1"/>
    <property type="molecule type" value="Genomic_DNA"/>
</dbReference>
<dbReference type="FunCoup" id="Q6CXD5">
    <property type="interactions" value="670"/>
</dbReference>
<evidence type="ECO:0000256" key="4">
    <source>
        <dbReference type="ARBA" id="ARBA00022857"/>
    </source>
</evidence>
<comment type="similarity">
    <text evidence="1">Belongs to the FMO family.</text>
</comment>
<evidence type="ECO:0000313" key="6">
    <source>
        <dbReference type="EMBL" id="CAH02992.1"/>
    </source>
</evidence>
<evidence type="ECO:0000256" key="1">
    <source>
        <dbReference type="ARBA" id="ARBA00009183"/>
    </source>
</evidence>
<dbReference type="eggNOG" id="KOG1399">
    <property type="taxonomic scope" value="Eukaryota"/>
</dbReference>
<dbReference type="GO" id="GO:0004499">
    <property type="term" value="F:N,N-dimethylaniline monooxygenase activity"/>
    <property type="evidence" value="ECO:0007669"/>
    <property type="project" value="InterPro"/>
</dbReference>
<organism evidence="6 7">
    <name type="scientific">Kluyveromyces lactis (strain ATCC 8585 / CBS 2359 / DSM 70799 / NBRC 1267 / NRRL Y-1140 / WM37)</name>
    <name type="common">Yeast</name>
    <name type="synonym">Candida sphaerica</name>
    <dbReference type="NCBI Taxonomy" id="284590"/>
    <lineage>
        <taxon>Eukaryota</taxon>
        <taxon>Fungi</taxon>
        <taxon>Dikarya</taxon>
        <taxon>Ascomycota</taxon>
        <taxon>Saccharomycotina</taxon>
        <taxon>Saccharomycetes</taxon>
        <taxon>Saccharomycetales</taxon>
        <taxon>Saccharomycetaceae</taxon>
        <taxon>Kluyveromyces</taxon>
    </lineage>
</organism>
<accession>Q6CXD5</accession>
<keyword evidence="4" id="KW-0521">NADP</keyword>
<dbReference type="Proteomes" id="UP000000598">
    <property type="component" value="Chromosome A"/>
</dbReference>
<dbReference type="AlphaFoldDB" id="Q6CXD5"/>
<protein>
    <submittedName>
        <fullName evidence="6">KLLA0A09229p</fullName>
    </submittedName>
</protein>
<keyword evidence="3" id="KW-0274">FAD</keyword>
<dbReference type="HOGENOM" id="CLU_006909_5_0_1"/>
<reference evidence="6 7" key="1">
    <citation type="journal article" date="2004" name="Nature">
        <title>Genome evolution in yeasts.</title>
        <authorList>
            <consortium name="Genolevures"/>
            <person name="Dujon B."/>
            <person name="Sherman D."/>
            <person name="Fischer G."/>
            <person name="Durrens P."/>
            <person name="Casaregola S."/>
            <person name="Lafontaine I."/>
            <person name="de Montigny J."/>
            <person name="Marck C."/>
            <person name="Neuveglise C."/>
            <person name="Talla E."/>
            <person name="Goffard N."/>
            <person name="Frangeul L."/>
            <person name="Aigle M."/>
            <person name="Anthouard V."/>
            <person name="Babour A."/>
            <person name="Barbe V."/>
            <person name="Barnay S."/>
            <person name="Blanchin S."/>
            <person name="Beckerich J.M."/>
            <person name="Beyne E."/>
            <person name="Bleykasten C."/>
            <person name="Boisrame A."/>
            <person name="Boyer J."/>
            <person name="Cattolico L."/>
            <person name="Confanioleri F."/>
            <person name="de Daruvar A."/>
            <person name="Despons L."/>
            <person name="Fabre E."/>
            <person name="Fairhead C."/>
            <person name="Ferry-Dumazet H."/>
            <person name="Groppi A."/>
            <person name="Hantraye F."/>
            <person name="Hennequin C."/>
            <person name="Jauniaux N."/>
            <person name="Joyet P."/>
            <person name="Kachouri R."/>
            <person name="Kerrest A."/>
            <person name="Koszul R."/>
            <person name="Lemaire M."/>
            <person name="Lesur I."/>
            <person name="Ma L."/>
            <person name="Muller H."/>
            <person name="Nicaud J.M."/>
            <person name="Nikolski M."/>
            <person name="Oztas S."/>
            <person name="Ozier-Kalogeropoulos O."/>
            <person name="Pellenz S."/>
            <person name="Potier S."/>
            <person name="Richard G.F."/>
            <person name="Straub M.L."/>
            <person name="Suleau A."/>
            <person name="Swennene D."/>
            <person name="Tekaia F."/>
            <person name="Wesolowski-Louvel M."/>
            <person name="Westhof E."/>
            <person name="Wirth B."/>
            <person name="Zeniou-Meyer M."/>
            <person name="Zivanovic I."/>
            <person name="Bolotin-Fukuhara M."/>
            <person name="Thierry A."/>
            <person name="Bouchier C."/>
            <person name="Caudron B."/>
            <person name="Scarpelli C."/>
            <person name="Gaillardin C."/>
            <person name="Weissenbach J."/>
            <person name="Wincker P."/>
            <person name="Souciet J.L."/>
        </authorList>
    </citation>
    <scope>NUCLEOTIDE SEQUENCE [LARGE SCALE GENOMIC DNA]</scope>
    <source>
        <strain evidence="7">ATCC 8585 / CBS 2359 / DSM 70799 / NBRC 1267 / NRRL Y-1140 / WM37</strain>
    </source>
</reference>
<dbReference type="GO" id="GO:0050660">
    <property type="term" value="F:flavin adenine dinucleotide binding"/>
    <property type="evidence" value="ECO:0007669"/>
    <property type="project" value="InterPro"/>
</dbReference>
<dbReference type="PaxDb" id="284590-Q6CXD5"/>
<dbReference type="SUPFAM" id="SSF51905">
    <property type="entry name" value="FAD/NAD(P)-binding domain"/>
    <property type="match status" value="1"/>
</dbReference>
<gene>
    <name evidence="6" type="ORF">KLLA0_A09229g</name>
</gene>
<evidence type="ECO:0000313" key="7">
    <source>
        <dbReference type="Proteomes" id="UP000000598"/>
    </source>
</evidence>
<dbReference type="InterPro" id="IPR050346">
    <property type="entry name" value="FMO-like"/>
</dbReference>
<evidence type="ECO:0000256" key="2">
    <source>
        <dbReference type="ARBA" id="ARBA00022630"/>
    </source>
</evidence>
<dbReference type="STRING" id="284590.Q6CXD5"/>
<dbReference type="InterPro" id="IPR020946">
    <property type="entry name" value="Flavin_mOase-like"/>
</dbReference>
<sequence length="423" mass="47637">MVSIGIIGAGPAGIAAARVLIANDRSYDIDLFETSSKIGGVWNYDPQSNNTAMYDVLETNLSSHLMAFKDYPFTNIDPNIKTFPGREQVQQYLESYYDSTVANYSKLGLFTEKRVISLEKVDSHWELKADSDDSTYIYDYIVVANGHFNKPFIPTVPGSYQWKNQSHSKNFVNSEHYRGLNVVVVGNASSATDIATQISTTASKVYHSVKPDSETNWPANSIIEVVSQIQSLDEPNSNTVHFIDGTSIQNVDHIIWATGFQYGVPFLKSYHSDLFRNQSNRLYNLWEQIVYKPDPTIFFSLLPKNIIPFQLAELQASIIDLVILGSITKSDMVDADNESITSSDYHSLPTPKDIEYYQHLGSIVARHGPDSKFKPLTWTDSLVQERISSSKVKAERQKLLVQWAIHQNLQNKPYSIPPDDFTG</sequence>
<keyword evidence="7" id="KW-1185">Reference proteome</keyword>
<dbReference type="PANTHER" id="PTHR23023">
    <property type="entry name" value="DIMETHYLANILINE MONOOXYGENASE"/>
    <property type="match status" value="1"/>
</dbReference>
<evidence type="ECO:0000256" key="5">
    <source>
        <dbReference type="ARBA" id="ARBA00023002"/>
    </source>
</evidence>
<name>Q6CXD5_KLULA</name>
<dbReference type="InterPro" id="IPR036188">
    <property type="entry name" value="FAD/NAD-bd_sf"/>
</dbReference>
<proteinExistence type="inferred from homology"/>